<feature type="region of interest" description="Disordered" evidence="1">
    <location>
        <begin position="62"/>
        <end position="81"/>
    </location>
</feature>
<dbReference type="EMBL" id="UOEY01000063">
    <property type="protein sequence ID" value="VAW38655.1"/>
    <property type="molecule type" value="Genomic_DNA"/>
</dbReference>
<evidence type="ECO:0000256" key="1">
    <source>
        <dbReference type="SAM" id="MobiDB-lite"/>
    </source>
</evidence>
<gene>
    <name evidence="3" type="ORF">MNBD_DELTA04-91</name>
</gene>
<feature type="domain" description="DUF8180" evidence="2">
    <location>
        <begin position="7"/>
        <end position="64"/>
    </location>
</feature>
<evidence type="ECO:0000259" key="2">
    <source>
        <dbReference type="Pfam" id="PF26551"/>
    </source>
</evidence>
<sequence length="81" mass="8476">MDDLDKLRVMLPHWIEHNSGHGGEFLQWAGTMEAAGKPDIAELLKRAAASLRDAEAALGDALGKAGGPLAAPGGSHHPHPH</sequence>
<dbReference type="AlphaFoldDB" id="A0A3B0V515"/>
<accession>A0A3B0V515</accession>
<name>A0A3B0V515_9ZZZZ</name>
<dbReference type="InterPro" id="IPR058493">
    <property type="entry name" value="DUF8180"/>
</dbReference>
<dbReference type="Pfam" id="PF26551">
    <property type="entry name" value="DUF8180"/>
    <property type="match status" value="1"/>
</dbReference>
<feature type="compositionally biased region" description="Low complexity" evidence="1">
    <location>
        <begin position="62"/>
        <end position="75"/>
    </location>
</feature>
<proteinExistence type="predicted"/>
<reference evidence="3" key="1">
    <citation type="submission" date="2018-06" db="EMBL/GenBank/DDBJ databases">
        <authorList>
            <person name="Zhirakovskaya E."/>
        </authorList>
    </citation>
    <scope>NUCLEOTIDE SEQUENCE</scope>
</reference>
<evidence type="ECO:0000313" key="3">
    <source>
        <dbReference type="EMBL" id="VAW38655.1"/>
    </source>
</evidence>
<protein>
    <recommendedName>
        <fullName evidence="2">DUF8180 domain-containing protein</fullName>
    </recommendedName>
</protein>
<organism evidence="3">
    <name type="scientific">hydrothermal vent metagenome</name>
    <dbReference type="NCBI Taxonomy" id="652676"/>
    <lineage>
        <taxon>unclassified sequences</taxon>
        <taxon>metagenomes</taxon>
        <taxon>ecological metagenomes</taxon>
    </lineage>
</organism>